<dbReference type="GO" id="GO:0006282">
    <property type="term" value="P:regulation of DNA repair"/>
    <property type="evidence" value="ECO:0007669"/>
    <property type="project" value="UniProtKB-UniRule"/>
</dbReference>
<gene>
    <name evidence="5" type="primary">recX</name>
    <name evidence="10" type="ORF">BKA15_000667</name>
</gene>
<dbReference type="Pfam" id="PF21982">
    <property type="entry name" value="RecX_HTH1"/>
    <property type="match status" value="1"/>
</dbReference>
<comment type="caution">
    <text evidence="10">The sequence shown here is derived from an EMBL/GenBank/DDBJ whole genome shotgun (WGS) entry which is preliminary data.</text>
</comment>
<evidence type="ECO:0000259" key="9">
    <source>
        <dbReference type="Pfam" id="PF21982"/>
    </source>
</evidence>
<evidence type="ECO:0000259" key="8">
    <source>
        <dbReference type="Pfam" id="PF21981"/>
    </source>
</evidence>
<dbReference type="Pfam" id="PF21981">
    <property type="entry name" value="RecX_HTH3"/>
    <property type="match status" value="1"/>
</dbReference>
<feature type="domain" description="RecX third three-helical" evidence="8">
    <location>
        <begin position="140"/>
        <end position="186"/>
    </location>
</feature>
<dbReference type="GO" id="GO:0005737">
    <property type="term" value="C:cytoplasm"/>
    <property type="evidence" value="ECO:0007669"/>
    <property type="project" value="UniProtKB-SubCell"/>
</dbReference>
<dbReference type="Pfam" id="PF02631">
    <property type="entry name" value="RecX_HTH2"/>
    <property type="match status" value="1"/>
</dbReference>
<dbReference type="InterPro" id="IPR003783">
    <property type="entry name" value="Regulatory_RecX"/>
</dbReference>
<dbReference type="InterPro" id="IPR053924">
    <property type="entry name" value="RecX_HTH_2nd"/>
</dbReference>
<evidence type="ECO:0000256" key="1">
    <source>
        <dbReference type="ARBA" id="ARBA00004496"/>
    </source>
</evidence>
<feature type="domain" description="RecX second three-helical" evidence="7">
    <location>
        <begin position="92"/>
        <end position="133"/>
    </location>
</feature>
<evidence type="ECO:0000256" key="6">
    <source>
        <dbReference type="SAM" id="MobiDB-lite"/>
    </source>
</evidence>
<keyword evidence="11" id="KW-1185">Reference proteome</keyword>
<dbReference type="InterPro" id="IPR036388">
    <property type="entry name" value="WH-like_DNA-bd_sf"/>
</dbReference>
<evidence type="ECO:0000256" key="4">
    <source>
        <dbReference type="ARBA" id="ARBA00022490"/>
    </source>
</evidence>
<dbReference type="InterPro" id="IPR053925">
    <property type="entry name" value="RecX_HTH_3rd"/>
</dbReference>
<reference evidence="10 11" key="1">
    <citation type="submission" date="2020-07" db="EMBL/GenBank/DDBJ databases">
        <title>Sequencing the genomes of 1000 actinobacteria strains.</title>
        <authorList>
            <person name="Klenk H.-P."/>
        </authorList>
    </citation>
    <scope>NUCLEOTIDE SEQUENCE [LARGE SCALE GENOMIC DNA]</scope>
    <source>
        <strain evidence="10 11">DSM 22083</strain>
    </source>
</reference>
<accession>A0A7Y9I371</accession>
<proteinExistence type="inferred from homology"/>
<sequence>MEPESREPVEQRARTARSSRRPGRRRRTEEPAERHDGPDADPEATARSIVLRKLTGQARTRQELADALADRDVPDDAAGAVLDRMEEVGLVDDRGFARDWVESRQSRRQLSRSAIRRELTAKGVDRDHIDEALAEVDDSDELGAARALAEKKVRSMSKLEPQVRYRRLAGALARRGFPSHVTTQVLDEVLSDQSDS</sequence>
<dbReference type="RefSeq" id="WP_179748074.1">
    <property type="nucleotide sequence ID" value="NZ_JACCBU010000001.1"/>
</dbReference>
<evidence type="ECO:0000256" key="3">
    <source>
        <dbReference type="ARBA" id="ARBA00018111"/>
    </source>
</evidence>
<dbReference type="Proteomes" id="UP000569914">
    <property type="component" value="Unassembled WGS sequence"/>
</dbReference>
<evidence type="ECO:0000256" key="5">
    <source>
        <dbReference type="HAMAP-Rule" id="MF_01114"/>
    </source>
</evidence>
<evidence type="ECO:0000313" key="11">
    <source>
        <dbReference type="Proteomes" id="UP000569914"/>
    </source>
</evidence>
<name>A0A7Y9I371_9ACTN</name>
<keyword evidence="4 5" id="KW-0963">Cytoplasm</keyword>
<protein>
    <recommendedName>
        <fullName evidence="3 5">Regulatory protein RecX</fullName>
    </recommendedName>
</protein>
<feature type="domain" description="RecX first three-helical" evidence="9">
    <location>
        <begin position="46"/>
        <end position="85"/>
    </location>
</feature>
<comment type="subcellular location">
    <subcellularLocation>
        <location evidence="1 5">Cytoplasm</location>
    </subcellularLocation>
</comment>
<dbReference type="PANTHER" id="PTHR33602">
    <property type="entry name" value="REGULATORY PROTEIN RECX FAMILY PROTEIN"/>
    <property type="match status" value="1"/>
</dbReference>
<comment type="similarity">
    <text evidence="2 5">Belongs to the RecX family.</text>
</comment>
<feature type="compositionally biased region" description="Basic and acidic residues" evidence="6">
    <location>
        <begin position="27"/>
        <end position="38"/>
    </location>
</feature>
<dbReference type="Gene3D" id="1.10.10.10">
    <property type="entry name" value="Winged helix-like DNA-binding domain superfamily/Winged helix DNA-binding domain"/>
    <property type="match status" value="2"/>
</dbReference>
<feature type="compositionally biased region" description="Basic residues" evidence="6">
    <location>
        <begin position="14"/>
        <end position="26"/>
    </location>
</feature>
<comment type="function">
    <text evidence="5">Modulates RecA activity.</text>
</comment>
<dbReference type="EMBL" id="JACCBU010000001">
    <property type="protein sequence ID" value="NYE69338.1"/>
    <property type="molecule type" value="Genomic_DNA"/>
</dbReference>
<dbReference type="AlphaFoldDB" id="A0A7Y9I371"/>
<dbReference type="HAMAP" id="MF_01114">
    <property type="entry name" value="RecX"/>
    <property type="match status" value="1"/>
</dbReference>
<evidence type="ECO:0000313" key="10">
    <source>
        <dbReference type="EMBL" id="NYE69338.1"/>
    </source>
</evidence>
<evidence type="ECO:0000256" key="2">
    <source>
        <dbReference type="ARBA" id="ARBA00009695"/>
    </source>
</evidence>
<dbReference type="InterPro" id="IPR053926">
    <property type="entry name" value="RecX_HTH_1st"/>
</dbReference>
<organism evidence="10 11">
    <name type="scientific">Microlunatus parietis</name>
    <dbReference type="NCBI Taxonomy" id="682979"/>
    <lineage>
        <taxon>Bacteria</taxon>
        <taxon>Bacillati</taxon>
        <taxon>Actinomycetota</taxon>
        <taxon>Actinomycetes</taxon>
        <taxon>Propionibacteriales</taxon>
        <taxon>Propionibacteriaceae</taxon>
        <taxon>Microlunatus</taxon>
    </lineage>
</organism>
<feature type="region of interest" description="Disordered" evidence="6">
    <location>
        <begin position="1"/>
        <end position="47"/>
    </location>
</feature>
<feature type="compositionally biased region" description="Basic and acidic residues" evidence="6">
    <location>
        <begin position="1"/>
        <end position="13"/>
    </location>
</feature>
<evidence type="ECO:0000259" key="7">
    <source>
        <dbReference type="Pfam" id="PF02631"/>
    </source>
</evidence>
<dbReference type="PANTHER" id="PTHR33602:SF1">
    <property type="entry name" value="REGULATORY PROTEIN RECX FAMILY PROTEIN"/>
    <property type="match status" value="1"/>
</dbReference>